<evidence type="ECO:0000256" key="7">
    <source>
        <dbReference type="ARBA" id="ARBA00040167"/>
    </source>
</evidence>
<evidence type="ECO:0000256" key="5">
    <source>
        <dbReference type="ARBA" id="ARBA00023244"/>
    </source>
</evidence>
<dbReference type="AlphaFoldDB" id="A0A9X1YDW1"/>
<evidence type="ECO:0000256" key="8">
    <source>
        <dbReference type="ARBA" id="ARBA00048617"/>
    </source>
</evidence>
<evidence type="ECO:0000256" key="9">
    <source>
        <dbReference type="RuleBase" id="RU366031"/>
    </source>
</evidence>
<evidence type="ECO:0000313" key="12">
    <source>
        <dbReference type="Proteomes" id="UP001139353"/>
    </source>
</evidence>
<dbReference type="EC" id="4.2.1.75" evidence="3 9"/>
<dbReference type="GO" id="GO:0006782">
    <property type="term" value="P:protoporphyrinogen IX biosynthetic process"/>
    <property type="evidence" value="ECO:0007669"/>
    <property type="project" value="UniProtKB-UniRule"/>
</dbReference>
<comment type="similarity">
    <text evidence="2 9">Belongs to the uroporphyrinogen-III synthase family.</text>
</comment>
<dbReference type="Pfam" id="PF02602">
    <property type="entry name" value="HEM4"/>
    <property type="match status" value="1"/>
</dbReference>
<dbReference type="RefSeq" id="WP_275680119.1">
    <property type="nucleotide sequence ID" value="NZ_JAJLJH010000001.1"/>
</dbReference>
<comment type="catalytic activity">
    <reaction evidence="8 9">
        <text>hydroxymethylbilane = uroporphyrinogen III + H2O</text>
        <dbReference type="Rhea" id="RHEA:18965"/>
        <dbReference type="ChEBI" id="CHEBI:15377"/>
        <dbReference type="ChEBI" id="CHEBI:57308"/>
        <dbReference type="ChEBI" id="CHEBI:57845"/>
        <dbReference type="EC" id="4.2.1.75"/>
    </reaction>
</comment>
<dbReference type="Proteomes" id="UP001139353">
    <property type="component" value="Unassembled WGS sequence"/>
</dbReference>
<sequence length="268" mass="28189">MSDDAATVLVVRPRAQADAWVGELAALGIAARALPLIEIVPVPDATGVEAQFARVEASAAEPVLVFVSPNAVLGFFEAVARARGTRAHALAWPAHAWAAATGPGTVAELRQCGVPPERIVAPPADAPQFDSEALWSAIAGWPWVARPVWIVRGNGGRDWLGQQLRGAGAQVHVVQSYGRAAPTLSEVERALLADALARPVRWIWMFSSSEAIDHLQALAPEASWQAGRALASHPRIAERARALGFGAVTLVSPTALSVADALSQQRVG</sequence>
<dbReference type="CDD" id="cd06578">
    <property type="entry name" value="HemD"/>
    <property type="match status" value="1"/>
</dbReference>
<dbReference type="InterPro" id="IPR003754">
    <property type="entry name" value="4pyrrol_synth_uPrphyn_synth"/>
</dbReference>
<dbReference type="Gene3D" id="3.40.50.10090">
    <property type="match status" value="2"/>
</dbReference>
<dbReference type="PANTHER" id="PTHR38042:SF1">
    <property type="entry name" value="UROPORPHYRINOGEN-III SYNTHASE, CHLOROPLASTIC"/>
    <property type="match status" value="1"/>
</dbReference>
<dbReference type="EMBL" id="JAJLJH010000001">
    <property type="protein sequence ID" value="MCK9684086.1"/>
    <property type="molecule type" value="Genomic_DNA"/>
</dbReference>
<evidence type="ECO:0000259" key="10">
    <source>
        <dbReference type="Pfam" id="PF02602"/>
    </source>
</evidence>
<evidence type="ECO:0000313" key="11">
    <source>
        <dbReference type="EMBL" id="MCK9684086.1"/>
    </source>
</evidence>
<reference evidence="11" key="1">
    <citation type="submission" date="2021-11" db="EMBL/GenBank/DDBJ databases">
        <title>BS-T2-15 a new species belonging to the Comamonadaceae family isolated from the soil of a French oak forest.</title>
        <authorList>
            <person name="Mieszkin S."/>
            <person name="Alain K."/>
        </authorList>
    </citation>
    <scope>NUCLEOTIDE SEQUENCE</scope>
    <source>
        <strain evidence="11">BS-T2-15</strain>
    </source>
</reference>
<evidence type="ECO:0000256" key="6">
    <source>
        <dbReference type="ARBA" id="ARBA00037589"/>
    </source>
</evidence>
<keyword evidence="12" id="KW-1185">Reference proteome</keyword>
<keyword evidence="5 9" id="KW-0627">Porphyrin biosynthesis</keyword>
<evidence type="ECO:0000256" key="4">
    <source>
        <dbReference type="ARBA" id="ARBA00023239"/>
    </source>
</evidence>
<evidence type="ECO:0000256" key="1">
    <source>
        <dbReference type="ARBA" id="ARBA00004772"/>
    </source>
</evidence>
<feature type="domain" description="Tetrapyrrole biosynthesis uroporphyrinogen III synthase" evidence="10">
    <location>
        <begin position="19"/>
        <end position="248"/>
    </location>
</feature>
<name>A0A9X1YDW1_9BURK</name>
<proteinExistence type="inferred from homology"/>
<comment type="pathway">
    <text evidence="1 9">Porphyrin-containing compound metabolism; protoporphyrin-IX biosynthesis; coproporphyrinogen-III from 5-aminolevulinate: step 3/4.</text>
</comment>
<dbReference type="GO" id="GO:0006780">
    <property type="term" value="P:uroporphyrinogen III biosynthetic process"/>
    <property type="evidence" value="ECO:0007669"/>
    <property type="project" value="UniProtKB-UniRule"/>
</dbReference>
<dbReference type="InterPro" id="IPR039793">
    <property type="entry name" value="UROS/Hem4"/>
</dbReference>
<keyword evidence="4 9" id="KW-0456">Lyase</keyword>
<gene>
    <name evidence="11" type="ORF">LPC04_00010</name>
</gene>
<organism evidence="11 12">
    <name type="scientific">Scleromatobacter humisilvae</name>
    <dbReference type="NCBI Taxonomy" id="2897159"/>
    <lineage>
        <taxon>Bacteria</taxon>
        <taxon>Pseudomonadati</taxon>
        <taxon>Pseudomonadota</taxon>
        <taxon>Betaproteobacteria</taxon>
        <taxon>Burkholderiales</taxon>
        <taxon>Sphaerotilaceae</taxon>
        <taxon>Scleromatobacter</taxon>
    </lineage>
</organism>
<accession>A0A9X1YDW1</accession>
<dbReference type="GO" id="GO:0004852">
    <property type="term" value="F:uroporphyrinogen-III synthase activity"/>
    <property type="evidence" value="ECO:0007669"/>
    <property type="project" value="UniProtKB-UniRule"/>
</dbReference>
<evidence type="ECO:0000256" key="3">
    <source>
        <dbReference type="ARBA" id="ARBA00013109"/>
    </source>
</evidence>
<dbReference type="SUPFAM" id="SSF69618">
    <property type="entry name" value="HemD-like"/>
    <property type="match status" value="1"/>
</dbReference>
<dbReference type="InterPro" id="IPR036108">
    <property type="entry name" value="4pyrrol_syn_uPrphyn_synt_sf"/>
</dbReference>
<evidence type="ECO:0000256" key="2">
    <source>
        <dbReference type="ARBA" id="ARBA00008133"/>
    </source>
</evidence>
<protein>
    <recommendedName>
        <fullName evidence="7 9">Uroporphyrinogen-III synthase</fullName>
        <ecNumber evidence="3 9">4.2.1.75</ecNumber>
    </recommendedName>
</protein>
<dbReference type="PANTHER" id="PTHR38042">
    <property type="entry name" value="UROPORPHYRINOGEN-III SYNTHASE, CHLOROPLASTIC"/>
    <property type="match status" value="1"/>
</dbReference>
<comment type="caution">
    <text evidence="11">The sequence shown here is derived from an EMBL/GenBank/DDBJ whole genome shotgun (WGS) entry which is preliminary data.</text>
</comment>
<comment type="function">
    <text evidence="6 9">Catalyzes cyclization of the linear tetrapyrrole, hydroxymethylbilane, to the macrocyclic uroporphyrinogen III.</text>
</comment>